<feature type="coiled-coil region" evidence="1">
    <location>
        <begin position="174"/>
        <end position="219"/>
    </location>
</feature>
<evidence type="ECO:0000313" key="2">
    <source>
        <dbReference type="EMBL" id="KAG8372422.1"/>
    </source>
</evidence>
<protein>
    <recommendedName>
        <fullName evidence="4">Transposase</fullName>
    </recommendedName>
</protein>
<dbReference type="Proteomes" id="UP000826271">
    <property type="component" value="Unassembled WGS sequence"/>
</dbReference>
<comment type="caution">
    <text evidence="2">The sequence shown here is derived from an EMBL/GenBank/DDBJ whole genome shotgun (WGS) entry which is preliminary data.</text>
</comment>
<name>A0AAV6WXM8_9LAMI</name>
<accession>A0AAV6WXM8</accession>
<evidence type="ECO:0008006" key="4">
    <source>
        <dbReference type="Google" id="ProtNLM"/>
    </source>
</evidence>
<organism evidence="2 3">
    <name type="scientific">Buddleja alternifolia</name>
    <dbReference type="NCBI Taxonomy" id="168488"/>
    <lineage>
        <taxon>Eukaryota</taxon>
        <taxon>Viridiplantae</taxon>
        <taxon>Streptophyta</taxon>
        <taxon>Embryophyta</taxon>
        <taxon>Tracheophyta</taxon>
        <taxon>Spermatophyta</taxon>
        <taxon>Magnoliopsida</taxon>
        <taxon>eudicotyledons</taxon>
        <taxon>Gunneridae</taxon>
        <taxon>Pentapetalae</taxon>
        <taxon>asterids</taxon>
        <taxon>lamiids</taxon>
        <taxon>Lamiales</taxon>
        <taxon>Scrophulariaceae</taxon>
        <taxon>Buddlejeae</taxon>
        <taxon>Buddleja</taxon>
    </lineage>
</organism>
<keyword evidence="1" id="KW-0175">Coiled coil</keyword>
<reference evidence="2" key="1">
    <citation type="submission" date="2019-10" db="EMBL/GenBank/DDBJ databases">
        <authorList>
            <person name="Zhang R."/>
            <person name="Pan Y."/>
            <person name="Wang J."/>
            <person name="Ma R."/>
            <person name="Yu S."/>
        </authorList>
    </citation>
    <scope>NUCLEOTIDE SEQUENCE</scope>
    <source>
        <strain evidence="2">LA-IB0</strain>
        <tissue evidence="2">Leaf</tissue>
    </source>
</reference>
<dbReference type="EMBL" id="WHWC01000012">
    <property type="protein sequence ID" value="KAG8372422.1"/>
    <property type="molecule type" value="Genomic_DNA"/>
</dbReference>
<sequence>MENKEVCLARLHQWFDIEGWSTEERVNKVVNSRLQIAYTRWRNTLHTTYKKLVEEGISPREVCPKVDLSMAKWQAACDFIEDEKFQVKKNKVVLWRDTHISKKNEGQFVNSVAQSLHDIMIVKKSQPVNEDEEPPSEEAILESTLDRRSQYIKGMRHGAEVVRGRQSSSYMVANTELKEKLEEQRIALDEQKKEMEACKEQHSQEIDALKAQMAKMEKLLHTIIG</sequence>
<keyword evidence="3" id="KW-1185">Reference proteome</keyword>
<gene>
    <name evidence="2" type="ORF">BUALT_Bualt12G0064500</name>
</gene>
<dbReference type="AlphaFoldDB" id="A0AAV6WXM8"/>
<proteinExistence type="predicted"/>
<evidence type="ECO:0000313" key="3">
    <source>
        <dbReference type="Proteomes" id="UP000826271"/>
    </source>
</evidence>
<evidence type="ECO:0000256" key="1">
    <source>
        <dbReference type="SAM" id="Coils"/>
    </source>
</evidence>